<evidence type="ECO:0000313" key="10">
    <source>
        <dbReference type="Proteomes" id="UP000198960"/>
    </source>
</evidence>
<dbReference type="SUPFAM" id="SSF51197">
    <property type="entry name" value="Clavaminate synthase-like"/>
    <property type="match status" value="1"/>
</dbReference>
<evidence type="ECO:0000256" key="5">
    <source>
        <dbReference type="ARBA" id="ARBA00023004"/>
    </source>
</evidence>
<dbReference type="PROSITE" id="PS51471">
    <property type="entry name" value="FE2OG_OXY"/>
    <property type="match status" value="1"/>
</dbReference>
<dbReference type="PANTHER" id="PTHR10209">
    <property type="entry name" value="OXIDOREDUCTASE, 2OG-FE II OXYGENASE FAMILY PROTEIN"/>
    <property type="match status" value="1"/>
</dbReference>
<keyword evidence="6" id="KW-0045">Antibiotic biosynthesis</keyword>
<evidence type="ECO:0000256" key="4">
    <source>
        <dbReference type="ARBA" id="ARBA00023002"/>
    </source>
</evidence>
<dbReference type="Gene3D" id="2.60.120.330">
    <property type="entry name" value="B-lactam Antibiotic, Isopenicillin N Synthase, Chain"/>
    <property type="match status" value="1"/>
</dbReference>
<evidence type="ECO:0000313" key="9">
    <source>
        <dbReference type="EMBL" id="SEP00625.1"/>
    </source>
</evidence>
<feature type="domain" description="Fe2OG dioxygenase" evidence="8">
    <location>
        <begin position="176"/>
        <end position="286"/>
    </location>
</feature>
<dbReference type="InterPro" id="IPR044861">
    <property type="entry name" value="IPNS-like_FE2OG_OXY"/>
</dbReference>
<dbReference type="InterPro" id="IPR005123">
    <property type="entry name" value="Oxoglu/Fe-dep_dioxygenase_dom"/>
</dbReference>
<sequence length="324" mass="34352">MPEQTVPLVDLTDWYTGDRGARRRIAGEVDRALADIGFLLVTGHRLSPGLLDGVRAEARRFFALPAEAKAGYACRVGGRGWIPPGAESNGASEGLETAPDLKESWTFGQDALPDRLAGTGEEGWYAPSVWPAEVPGLQAAGRAFGAAADALADTLLAVFAEALALPPDFFTSRCTQAPWTVNLNWYPPRAALAGVADDQFRIGPHSDFGTLTLLDREPGAGGLQVCTPDGEWVDAPFVPGALTVNTGDLLARWTGDRWRSTMHRVLPPPAAVPTEELLSLVFFHEAEPDVVVETLPTAAAGPTGYEPVTAGGFLRSRLASISVA</sequence>
<dbReference type="InterPro" id="IPR027443">
    <property type="entry name" value="IPNS-like_sf"/>
</dbReference>
<reference evidence="10" key="1">
    <citation type="submission" date="2016-10" db="EMBL/GenBank/DDBJ databases">
        <authorList>
            <person name="Varghese N."/>
            <person name="Submissions S."/>
        </authorList>
    </citation>
    <scope>NUCLEOTIDE SEQUENCE [LARGE SCALE GENOMIC DNA]</scope>
    <source>
        <strain evidence="10">DSM 45413</strain>
    </source>
</reference>
<organism evidence="9 10">
    <name type="scientific">Trujillonella endophytica</name>
    <dbReference type="NCBI Taxonomy" id="673521"/>
    <lineage>
        <taxon>Bacteria</taxon>
        <taxon>Bacillati</taxon>
        <taxon>Actinomycetota</taxon>
        <taxon>Actinomycetes</taxon>
        <taxon>Geodermatophilales</taxon>
        <taxon>Geodermatophilaceae</taxon>
        <taxon>Trujillonella</taxon>
    </lineage>
</organism>
<dbReference type="GO" id="GO:0046872">
    <property type="term" value="F:metal ion binding"/>
    <property type="evidence" value="ECO:0007669"/>
    <property type="project" value="UniProtKB-KW"/>
</dbReference>
<name>A0A1H8UBQ6_9ACTN</name>
<keyword evidence="4 7" id="KW-0560">Oxidoreductase</keyword>
<dbReference type="OrthoDB" id="21825at2"/>
<evidence type="ECO:0000256" key="1">
    <source>
        <dbReference type="ARBA" id="ARBA00004792"/>
    </source>
</evidence>
<keyword evidence="10" id="KW-1185">Reference proteome</keyword>
<comment type="similarity">
    <text evidence="2 7">Belongs to the iron/ascorbate-dependent oxidoreductase family.</text>
</comment>
<dbReference type="RefSeq" id="WP_091944695.1">
    <property type="nucleotide sequence ID" value="NZ_FOEE01000008.1"/>
</dbReference>
<dbReference type="GO" id="GO:0017000">
    <property type="term" value="P:antibiotic biosynthetic process"/>
    <property type="evidence" value="ECO:0007669"/>
    <property type="project" value="UniProtKB-KW"/>
</dbReference>
<dbReference type="PANTHER" id="PTHR10209:SF881">
    <property type="entry name" value="FI07970P-RELATED"/>
    <property type="match status" value="1"/>
</dbReference>
<evidence type="ECO:0000256" key="3">
    <source>
        <dbReference type="ARBA" id="ARBA00022723"/>
    </source>
</evidence>
<dbReference type="AlphaFoldDB" id="A0A1H8UBQ6"/>
<proteinExistence type="inferred from homology"/>
<dbReference type="STRING" id="673521.SAMN05660991_02762"/>
<gene>
    <name evidence="9" type="ORF">SAMN05660991_02762</name>
</gene>
<keyword evidence="3 7" id="KW-0479">Metal-binding</keyword>
<accession>A0A1H8UBQ6</accession>
<evidence type="ECO:0000256" key="7">
    <source>
        <dbReference type="RuleBase" id="RU003682"/>
    </source>
</evidence>
<keyword evidence="5 7" id="KW-0408">Iron</keyword>
<evidence type="ECO:0000256" key="2">
    <source>
        <dbReference type="ARBA" id="ARBA00008056"/>
    </source>
</evidence>
<evidence type="ECO:0000256" key="6">
    <source>
        <dbReference type="ARBA" id="ARBA00023194"/>
    </source>
</evidence>
<dbReference type="Pfam" id="PF14226">
    <property type="entry name" value="DIOX_N"/>
    <property type="match status" value="1"/>
</dbReference>
<dbReference type="InterPro" id="IPR026992">
    <property type="entry name" value="DIOX_N"/>
</dbReference>
<dbReference type="GO" id="GO:0016491">
    <property type="term" value="F:oxidoreductase activity"/>
    <property type="evidence" value="ECO:0007669"/>
    <property type="project" value="UniProtKB-KW"/>
</dbReference>
<dbReference type="Pfam" id="PF03171">
    <property type="entry name" value="2OG-FeII_Oxy"/>
    <property type="match status" value="1"/>
</dbReference>
<dbReference type="EMBL" id="FOEE01000008">
    <property type="protein sequence ID" value="SEP00625.1"/>
    <property type="molecule type" value="Genomic_DNA"/>
</dbReference>
<comment type="pathway">
    <text evidence="1">Antibiotic biosynthesis.</text>
</comment>
<protein>
    <submittedName>
        <fullName evidence="9">Isopenicillin N synthase</fullName>
    </submittedName>
</protein>
<evidence type="ECO:0000259" key="8">
    <source>
        <dbReference type="PROSITE" id="PS51471"/>
    </source>
</evidence>
<dbReference type="Proteomes" id="UP000198960">
    <property type="component" value="Unassembled WGS sequence"/>
</dbReference>